<dbReference type="OrthoDB" id="6610549at2759"/>
<sequence>RGLVRWLQHSGETSVNDRKVKGNGQDRDLSRGDLGELIPWMVESPQKCRMDDDCGDAELLTCDLKLKVCKCREKSSVLSSAGSCIPGTPPMR</sequence>
<accession>A0A4Y2D1Z6</accession>
<evidence type="ECO:0000313" key="3">
    <source>
        <dbReference type="Proteomes" id="UP000499080"/>
    </source>
</evidence>
<evidence type="ECO:0008006" key="4">
    <source>
        <dbReference type="Google" id="ProtNLM"/>
    </source>
</evidence>
<evidence type="ECO:0000313" key="2">
    <source>
        <dbReference type="EMBL" id="GBM09575.1"/>
    </source>
</evidence>
<gene>
    <name evidence="2" type="ORF">AVEN_143188_1</name>
</gene>
<reference evidence="2 3" key="1">
    <citation type="journal article" date="2019" name="Sci. Rep.">
        <title>Orb-weaving spider Araneus ventricosus genome elucidates the spidroin gene catalogue.</title>
        <authorList>
            <person name="Kono N."/>
            <person name="Nakamura H."/>
            <person name="Ohtoshi R."/>
            <person name="Moran D.A.P."/>
            <person name="Shinohara A."/>
            <person name="Yoshida Y."/>
            <person name="Fujiwara M."/>
            <person name="Mori M."/>
            <person name="Tomita M."/>
            <person name="Arakawa K."/>
        </authorList>
    </citation>
    <scope>NUCLEOTIDE SEQUENCE [LARGE SCALE GENOMIC DNA]</scope>
</reference>
<keyword evidence="3" id="KW-1185">Reference proteome</keyword>
<proteinExistence type="predicted"/>
<feature type="region of interest" description="Disordered" evidence="1">
    <location>
        <begin position="1"/>
        <end position="29"/>
    </location>
</feature>
<feature type="non-terminal residue" evidence="2">
    <location>
        <position position="1"/>
    </location>
</feature>
<dbReference type="AlphaFoldDB" id="A0A4Y2D1Z6"/>
<feature type="compositionally biased region" description="Basic and acidic residues" evidence="1">
    <location>
        <begin position="15"/>
        <end position="29"/>
    </location>
</feature>
<comment type="caution">
    <text evidence="2">The sequence shown here is derived from an EMBL/GenBank/DDBJ whole genome shotgun (WGS) entry which is preliminary data.</text>
</comment>
<dbReference type="Proteomes" id="UP000499080">
    <property type="component" value="Unassembled WGS sequence"/>
</dbReference>
<dbReference type="EMBL" id="BGPR01088021">
    <property type="protein sequence ID" value="GBM09575.1"/>
    <property type="molecule type" value="Genomic_DNA"/>
</dbReference>
<evidence type="ECO:0000256" key="1">
    <source>
        <dbReference type="SAM" id="MobiDB-lite"/>
    </source>
</evidence>
<name>A0A4Y2D1Z6_ARAVE</name>
<protein>
    <recommendedName>
        <fullName evidence="4">EB domain-containing protein</fullName>
    </recommendedName>
</protein>
<organism evidence="2 3">
    <name type="scientific">Araneus ventricosus</name>
    <name type="common">Orbweaver spider</name>
    <name type="synonym">Epeira ventricosa</name>
    <dbReference type="NCBI Taxonomy" id="182803"/>
    <lineage>
        <taxon>Eukaryota</taxon>
        <taxon>Metazoa</taxon>
        <taxon>Ecdysozoa</taxon>
        <taxon>Arthropoda</taxon>
        <taxon>Chelicerata</taxon>
        <taxon>Arachnida</taxon>
        <taxon>Araneae</taxon>
        <taxon>Araneomorphae</taxon>
        <taxon>Entelegynae</taxon>
        <taxon>Araneoidea</taxon>
        <taxon>Araneidae</taxon>
        <taxon>Araneus</taxon>
    </lineage>
</organism>